<name>A0A392RFM6_9FABA</name>
<sequence length="36" mass="3865">MDSIKLNNTQASLGKLSTSWENSPPSHPQTGQSPLI</sequence>
<comment type="caution">
    <text evidence="2">The sequence shown here is derived from an EMBL/GenBank/DDBJ whole genome shotgun (WGS) entry which is preliminary data.</text>
</comment>
<protein>
    <submittedName>
        <fullName evidence="2">Uncharacterized protein</fullName>
    </submittedName>
</protein>
<dbReference type="Proteomes" id="UP000265520">
    <property type="component" value="Unassembled WGS sequence"/>
</dbReference>
<accession>A0A392RFM6</accession>
<proteinExistence type="predicted"/>
<evidence type="ECO:0000256" key="1">
    <source>
        <dbReference type="SAM" id="MobiDB-lite"/>
    </source>
</evidence>
<evidence type="ECO:0000313" key="2">
    <source>
        <dbReference type="EMBL" id="MCI34580.1"/>
    </source>
</evidence>
<evidence type="ECO:0000313" key="3">
    <source>
        <dbReference type="Proteomes" id="UP000265520"/>
    </source>
</evidence>
<feature type="non-terminal residue" evidence="2">
    <location>
        <position position="36"/>
    </location>
</feature>
<feature type="region of interest" description="Disordered" evidence="1">
    <location>
        <begin position="1"/>
        <end position="36"/>
    </location>
</feature>
<keyword evidence="3" id="KW-1185">Reference proteome</keyword>
<dbReference type="AlphaFoldDB" id="A0A392RFM6"/>
<organism evidence="2 3">
    <name type="scientific">Trifolium medium</name>
    <dbReference type="NCBI Taxonomy" id="97028"/>
    <lineage>
        <taxon>Eukaryota</taxon>
        <taxon>Viridiplantae</taxon>
        <taxon>Streptophyta</taxon>
        <taxon>Embryophyta</taxon>
        <taxon>Tracheophyta</taxon>
        <taxon>Spermatophyta</taxon>
        <taxon>Magnoliopsida</taxon>
        <taxon>eudicotyledons</taxon>
        <taxon>Gunneridae</taxon>
        <taxon>Pentapetalae</taxon>
        <taxon>rosids</taxon>
        <taxon>fabids</taxon>
        <taxon>Fabales</taxon>
        <taxon>Fabaceae</taxon>
        <taxon>Papilionoideae</taxon>
        <taxon>50 kb inversion clade</taxon>
        <taxon>NPAAA clade</taxon>
        <taxon>Hologalegina</taxon>
        <taxon>IRL clade</taxon>
        <taxon>Trifolieae</taxon>
        <taxon>Trifolium</taxon>
    </lineage>
</organism>
<reference evidence="2 3" key="1">
    <citation type="journal article" date="2018" name="Front. Plant Sci.">
        <title>Red Clover (Trifolium pratense) and Zigzag Clover (T. medium) - A Picture of Genomic Similarities and Differences.</title>
        <authorList>
            <person name="Dluhosova J."/>
            <person name="Istvanek J."/>
            <person name="Nedelnik J."/>
            <person name="Repkova J."/>
        </authorList>
    </citation>
    <scope>NUCLEOTIDE SEQUENCE [LARGE SCALE GENOMIC DNA]</scope>
    <source>
        <strain evidence="3">cv. 10/8</strain>
        <tissue evidence="2">Leaf</tissue>
    </source>
</reference>
<dbReference type="EMBL" id="LXQA010215093">
    <property type="protein sequence ID" value="MCI34580.1"/>
    <property type="molecule type" value="Genomic_DNA"/>
</dbReference>